<evidence type="ECO:0000313" key="1">
    <source>
        <dbReference type="EMBL" id="KAJ8729703.1"/>
    </source>
</evidence>
<accession>A0ACC2R0H7</accession>
<reference evidence="1" key="1">
    <citation type="submission" date="2023-03" db="EMBL/GenBank/DDBJ databases">
        <title>Chromosome-level genomes of two armyworms, Mythimna separata and Mythimna loreyi, provide insights into the biosynthesis and reception of sex pheromones.</title>
        <authorList>
            <person name="Zhao H."/>
        </authorList>
    </citation>
    <scope>NUCLEOTIDE SEQUENCE</scope>
    <source>
        <strain evidence="1">BeijingLab</strain>
    </source>
</reference>
<evidence type="ECO:0000313" key="2">
    <source>
        <dbReference type="Proteomes" id="UP001231649"/>
    </source>
</evidence>
<comment type="caution">
    <text evidence="1">The sequence shown here is derived from an EMBL/GenBank/DDBJ whole genome shotgun (WGS) entry which is preliminary data.</text>
</comment>
<organism evidence="1 2">
    <name type="scientific">Mythimna loreyi</name>
    <dbReference type="NCBI Taxonomy" id="667449"/>
    <lineage>
        <taxon>Eukaryota</taxon>
        <taxon>Metazoa</taxon>
        <taxon>Ecdysozoa</taxon>
        <taxon>Arthropoda</taxon>
        <taxon>Hexapoda</taxon>
        <taxon>Insecta</taxon>
        <taxon>Pterygota</taxon>
        <taxon>Neoptera</taxon>
        <taxon>Endopterygota</taxon>
        <taxon>Lepidoptera</taxon>
        <taxon>Glossata</taxon>
        <taxon>Ditrysia</taxon>
        <taxon>Noctuoidea</taxon>
        <taxon>Noctuidae</taxon>
        <taxon>Noctuinae</taxon>
        <taxon>Hadenini</taxon>
        <taxon>Mythimna</taxon>
    </lineage>
</organism>
<dbReference type="EMBL" id="CM056786">
    <property type="protein sequence ID" value="KAJ8729703.1"/>
    <property type="molecule type" value="Genomic_DNA"/>
</dbReference>
<keyword evidence="2" id="KW-1185">Reference proteome</keyword>
<dbReference type="Proteomes" id="UP001231649">
    <property type="component" value="Chromosome 10"/>
</dbReference>
<protein>
    <submittedName>
        <fullName evidence="1">Uncharacterized protein</fullName>
    </submittedName>
</protein>
<name>A0ACC2R0H7_9NEOP</name>
<proteinExistence type="predicted"/>
<gene>
    <name evidence="1" type="ORF">PYW08_001284</name>
</gene>
<sequence>MEQKLCPGCEEPVIDKLPPCPLQCRTEQCQSFKKKPVYDFEIMPIVWVIGGPGSGKSEQARRISNMYGLNHLSVGEMLRAEVAKGSDRVRCFKSVMGRGGLVPNDVVLGLLKEAVLQGAANGSKGFVIDGFPREKSQGLSFERFVAPASLILYLEASAETMFNKIKDRKKAPDRVDETPDAMKLRLETFMQHNDSVYEIYKFRLVKINANGTAEQVSGQVRGVVEDFLKRVEALKVKKALEAQKAEKAKKLEQAKRDAYVKPARAEPSKDRKTSKPVSAKKSRSATKTVTSSKPATPAQPGTPSKPGTPTKPGSQPGTPSKPGTPTKGSQPGSPQKPGSPKSK</sequence>